<evidence type="ECO:0000256" key="3">
    <source>
        <dbReference type="ARBA" id="ARBA00022679"/>
    </source>
</evidence>
<keyword evidence="3" id="KW-0808">Transferase</keyword>
<dbReference type="Pfam" id="PF00201">
    <property type="entry name" value="UDPGT"/>
    <property type="match status" value="1"/>
</dbReference>
<dbReference type="EMBL" id="JAYDYQ010002534">
    <property type="protein sequence ID" value="KAK4483152.1"/>
    <property type="molecule type" value="Genomic_DNA"/>
</dbReference>
<dbReference type="Proteomes" id="UP001291926">
    <property type="component" value="Unassembled WGS sequence"/>
</dbReference>
<reference evidence="4 5" key="1">
    <citation type="journal article" date="2023" name="bioRxiv">
        <title>Genome report: Whole genome sequence and annotation of Penstemon davidsonii.</title>
        <authorList>
            <person name="Ostevik K.L."/>
            <person name="Alabady M."/>
            <person name="Zhang M."/>
            <person name="Rausher M.D."/>
        </authorList>
    </citation>
    <scope>NUCLEOTIDE SEQUENCE [LARGE SCALE GENOMIC DNA]</scope>
    <source>
        <strain evidence="4">DNT005</strain>
        <tissue evidence="4">Whole leaf</tissue>
    </source>
</reference>
<dbReference type="InterPro" id="IPR002213">
    <property type="entry name" value="UDP_glucos_trans"/>
</dbReference>
<dbReference type="PANTHER" id="PTHR48048">
    <property type="entry name" value="GLYCOSYLTRANSFERASE"/>
    <property type="match status" value="1"/>
</dbReference>
<dbReference type="InterPro" id="IPR050481">
    <property type="entry name" value="UDP-glycosyltransf_plant"/>
</dbReference>
<comment type="similarity">
    <text evidence="1">Belongs to the UDP-glycosyltransferase family.</text>
</comment>
<accession>A0ABR0D1S7</accession>
<proteinExistence type="inferred from homology"/>
<evidence type="ECO:0000313" key="4">
    <source>
        <dbReference type="EMBL" id="KAK4483152.1"/>
    </source>
</evidence>
<sequence>NLTQRQRQLIEEFGKEEQQGQNEKGEDAAAAASGSISFEKMDRALEKISVSATVSAFIIDFFCTSALHNSKELKIPTYYFLTSGACDLAVFLYYPTLHGNIRTSFKDMNTILDIPGLPGYEKAAIREGKCNPGGDAPPVFCVGPLLATTFRPGGAEPHCLKNGLTYNQVKGLFSSVLKVWVEVLNHESVGGFMTHFGWNSVLEVVCAGVPMVAWPFYVEQHFNRVVLVEGMKLALRMNEMANGFVVAEEVKRKVRELMDLDSEKGSEIRKVVKEKSEEAKVALKE</sequence>
<organism evidence="4 5">
    <name type="scientific">Penstemon davidsonii</name>
    <dbReference type="NCBI Taxonomy" id="160366"/>
    <lineage>
        <taxon>Eukaryota</taxon>
        <taxon>Viridiplantae</taxon>
        <taxon>Streptophyta</taxon>
        <taxon>Embryophyta</taxon>
        <taxon>Tracheophyta</taxon>
        <taxon>Spermatophyta</taxon>
        <taxon>Magnoliopsida</taxon>
        <taxon>eudicotyledons</taxon>
        <taxon>Gunneridae</taxon>
        <taxon>Pentapetalae</taxon>
        <taxon>asterids</taxon>
        <taxon>lamiids</taxon>
        <taxon>Lamiales</taxon>
        <taxon>Plantaginaceae</taxon>
        <taxon>Cheloneae</taxon>
        <taxon>Penstemon</taxon>
    </lineage>
</organism>
<keyword evidence="5" id="KW-1185">Reference proteome</keyword>
<evidence type="ECO:0000256" key="1">
    <source>
        <dbReference type="ARBA" id="ARBA00009995"/>
    </source>
</evidence>
<dbReference type="Gene3D" id="3.40.50.2000">
    <property type="entry name" value="Glycogen Phosphorylase B"/>
    <property type="match status" value="2"/>
</dbReference>
<gene>
    <name evidence="4" type="ORF">RD792_010332</name>
</gene>
<feature type="non-terminal residue" evidence="4">
    <location>
        <position position="1"/>
    </location>
</feature>
<dbReference type="PANTHER" id="PTHR48048:SF30">
    <property type="entry name" value="GLYCOSYLTRANSFERASE"/>
    <property type="match status" value="1"/>
</dbReference>
<dbReference type="SUPFAM" id="SSF53756">
    <property type="entry name" value="UDP-Glycosyltransferase/glycogen phosphorylase"/>
    <property type="match status" value="1"/>
</dbReference>
<evidence type="ECO:0000313" key="5">
    <source>
        <dbReference type="Proteomes" id="UP001291926"/>
    </source>
</evidence>
<name>A0ABR0D1S7_9LAMI</name>
<keyword evidence="2" id="KW-0328">Glycosyltransferase</keyword>
<comment type="caution">
    <text evidence="4">The sequence shown here is derived from an EMBL/GenBank/DDBJ whole genome shotgun (WGS) entry which is preliminary data.</text>
</comment>
<dbReference type="CDD" id="cd03784">
    <property type="entry name" value="GT1_Gtf-like"/>
    <property type="match status" value="1"/>
</dbReference>
<protein>
    <submittedName>
        <fullName evidence="4">Uncharacterized protein</fullName>
    </submittedName>
</protein>
<evidence type="ECO:0000256" key="2">
    <source>
        <dbReference type="ARBA" id="ARBA00022676"/>
    </source>
</evidence>